<dbReference type="AlphaFoldDB" id="A0A9P9J252"/>
<organism evidence="2 3">
    <name type="scientific">Dactylonectria macrodidyma</name>
    <dbReference type="NCBI Taxonomy" id="307937"/>
    <lineage>
        <taxon>Eukaryota</taxon>
        <taxon>Fungi</taxon>
        <taxon>Dikarya</taxon>
        <taxon>Ascomycota</taxon>
        <taxon>Pezizomycotina</taxon>
        <taxon>Sordariomycetes</taxon>
        <taxon>Hypocreomycetidae</taxon>
        <taxon>Hypocreales</taxon>
        <taxon>Nectriaceae</taxon>
        <taxon>Dactylonectria</taxon>
    </lineage>
</organism>
<dbReference type="GO" id="GO:0006297">
    <property type="term" value="P:nucleotide-excision repair, DNA gap filling"/>
    <property type="evidence" value="ECO:0007669"/>
    <property type="project" value="TreeGrafter"/>
</dbReference>
<dbReference type="OrthoDB" id="5146334at2759"/>
<keyword evidence="3" id="KW-1185">Reference proteome</keyword>
<dbReference type="GO" id="GO:0005524">
    <property type="term" value="F:ATP binding"/>
    <property type="evidence" value="ECO:0007669"/>
    <property type="project" value="InterPro"/>
</dbReference>
<dbReference type="PANTHER" id="PTHR45997:SF2">
    <property type="entry name" value="ATP DEPENDENT DNA LIGASE DOMAIN PROTEIN (AFU_ORTHOLOGUE AFUA_5G02430)"/>
    <property type="match status" value="1"/>
</dbReference>
<evidence type="ECO:0000313" key="2">
    <source>
        <dbReference type="EMBL" id="KAH7146057.1"/>
    </source>
</evidence>
<feature type="non-terminal residue" evidence="2">
    <location>
        <position position="1"/>
    </location>
</feature>
<dbReference type="PANTHER" id="PTHR45997">
    <property type="entry name" value="DNA LIGASE 4"/>
    <property type="match status" value="1"/>
</dbReference>
<sequence length="99" mass="11630">RMSVERKYDGEYCQIHIDLSKSGADIKIFSKSGRDLTSDCIGIHRALRDSLELYTAGCKIKKRCILEGELLVWNDDRRIEPFYKIRKYMKRLGRFLRAA</sequence>
<dbReference type="Pfam" id="PF01068">
    <property type="entry name" value="DNA_ligase_A_M"/>
    <property type="match status" value="1"/>
</dbReference>
<dbReference type="GO" id="GO:0003910">
    <property type="term" value="F:DNA ligase (ATP) activity"/>
    <property type="evidence" value="ECO:0007669"/>
    <property type="project" value="InterPro"/>
</dbReference>
<accession>A0A9P9J252</accession>
<protein>
    <recommendedName>
        <fullName evidence="1">ATP-dependent DNA ligase family profile domain-containing protein</fullName>
    </recommendedName>
</protein>
<dbReference type="InterPro" id="IPR012310">
    <property type="entry name" value="DNA_ligase_ATP-dep_cent"/>
</dbReference>
<dbReference type="Proteomes" id="UP000738349">
    <property type="component" value="Unassembled WGS sequence"/>
</dbReference>
<dbReference type="InterPro" id="IPR029710">
    <property type="entry name" value="LIG4"/>
</dbReference>
<dbReference type="SUPFAM" id="SSF56091">
    <property type="entry name" value="DNA ligase/mRNA capping enzyme, catalytic domain"/>
    <property type="match status" value="1"/>
</dbReference>
<dbReference type="GO" id="GO:0006303">
    <property type="term" value="P:double-strand break repair via nonhomologous end joining"/>
    <property type="evidence" value="ECO:0007669"/>
    <property type="project" value="TreeGrafter"/>
</dbReference>
<evidence type="ECO:0000259" key="1">
    <source>
        <dbReference type="Pfam" id="PF01068"/>
    </source>
</evidence>
<proteinExistence type="predicted"/>
<name>A0A9P9J252_9HYPO</name>
<evidence type="ECO:0000313" key="3">
    <source>
        <dbReference type="Proteomes" id="UP000738349"/>
    </source>
</evidence>
<reference evidence="2" key="1">
    <citation type="journal article" date="2021" name="Nat. Commun.">
        <title>Genetic determinants of endophytism in the Arabidopsis root mycobiome.</title>
        <authorList>
            <person name="Mesny F."/>
            <person name="Miyauchi S."/>
            <person name="Thiergart T."/>
            <person name="Pickel B."/>
            <person name="Atanasova L."/>
            <person name="Karlsson M."/>
            <person name="Huettel B."/>
            <person name="Barry K.W."/>
            <person name="Haridas S."/>
            <person name="Chen C."/>
            <person name="Bauer D."/>
            <person name="Andreopoulos W."/>
            <person name="Pangilinan J."/>
            <person name="LaButti K."/>
            <person name="Riley R."/>
            <person name="Lipzen A."/>
            <person name="Clum A."/>
            <person name="Drula E."/>
            <person name="Henrissat B."/>
            <person name="Kohler A."/>
            <person name="Grigoriev I.V."/>
            <person name="Martin F.M."/>
            <person name="Hacquard S."/>
        </authorList>
    </citation>
    <scope>NUCLEOTIDE SEQUENCE</scope>
    <source>
        <strain evidence="2">MPI-CAGE-AT-0147</strain>
    </source>
</reference>
<dbReference type="GO" id="GO:0003677">
    <property type="term" value="F:DNA binding"/>
    <property type="evidence" value="ECO:0007669"/>
    <property type="project" value="InterPro"/>
</dbReference>
<dbReference type="GO" id="GO:0006310">
    <property type="term" value="P:DNA recombination"/>
    <property type="evidence" value="ECO:0007669"/>
    <property type="project" value="InterPro"/>
</dbReference>
<feature type="domain" description="ATP-dependent DNA ligase family profile" evidence="1">
    <location>
        <begin position="2"/>
        <end position="89"/>
    </location>
</feature>
<comment type="caution">
    <text evidence="2">The sequence shown here is derived from an EMBL/GenBank/DDBJ whole genome shotgun (WGS) entry which is preliminary data.</text>
</comment>
<dbReference type="GO" id="GO:0032807">
    <property type="term" value="C:DNA ligase IV complex"/>
    <property type="evidence" value="ECO:0007669"/>
    <property type="project" value="TreeGrafter"/>
</dbReference>
<gene>
    <name evidence="2" type="ORF">EDB81DRAFT_651069</name>
</gene>
<dbReference type="Gene3D" id="3.30.470.30">
    <property type="entry name" value="DNA ligase/mRNA capping enzyme"/>
    <property type="match status" value="1"/>
</dbReference>
<dbReference type="EMBL" id="JAGMUV010000008">
    <property type="protein sequence ID" value="KAH7146057.1"/>
    <property type="molecule type" value="Genomic_DNA"/>
</dbReference>